<comment type="similarity">
    <text evidence="1 3">Belongs to the short-chain dehydrogenases/reductases (SDR) family.</text>
</comment>
<dbReference type="PRINTS" id="PR00080">
    <property type="entry name" value="SDRFAMILY"/>
</dbReference>
<protein>
    <recommendedName>
        <fullName evidence="6">Short-subunit dehydrogenase</fullName>
    </recommendedName>
</protein>
<dbReference type="Proteomes" id="UP000319516">
    <property type="component" value="Unassembled WGS sequence"/>
</dbReference>
<dbReference type="CDD" id="cd05233">
    <property type="entry name" value="SDR_c"/>
    <property type="match status" value="1"/>
</dbReference>
<evidence type="ECO:0000313" key="4">
    <source>
        <dbReference type="EMBL" id="TQL52348.1"/>
    </source>
</evidence>
<evidence type="ECO:0008006" key="6">
    <source>
        <dbReference type="Google" id="ProtNLM"/>
    </source>
</evidence>
<dbReference type="PIRSF" id="PIRSF000126">
    <property type="entry name" value="11-beta-HSD1"/>
    <property type="match status" value="1"/>
</dbReference>
<dbReference type="Gene3D" id="3.40.50.720">
    <property type="entry name" value="NAD(P)-binding Rossmann-like Domain"/>
    <property type="match status" value="1"/>
</dbReference>
<dbReference type="Pfam" id="PF00106">
    <property type="entry name" value="adh_short"/>
    <property type="match status" value="1"/>
</dbReference>
<gene>
    <name evidence="4" type="ORF">FB467_3529</name>
</gene>
<dbReference type="GO" id="GO:0016491">
    <property type="term" value="F:oxidoreductase activity"/>
    <property type="evidence" value="ECO:0007669"/>
    <property type="project" value="UniProtKB-KW"/>
</dbReference>
<keyword evidence="5" id="KW-1185">Reference proteome</keyword>
<name>A0A542YW79_9MICO</name>
<dbReference type="EMBL" id="VFOP01000001">
    <property type="protein sequence ID" value="TQL52348.1"/>
    <property type="molecule type" value="Genomic_DNA"/>
</dbReference>
<proteinExistence type="inferred from homology"/>
<dbReference type="PANTHER" id="PTHR44196">
    <property type="entry name" value="DEHYDROGENASE/REDUCTASE SDR FAMILY MEMBER 7B"/>
    <property type="match status" value="1"/>
</dbReference>
<dbReference type="RefSeq" id="WP_141786228.1">
    <property type="nucleotide sequence ID" value="NZ_BAAAIK010000001.1"/>
</dbReference>
<keyword evidence="2" id="KW-0560">Oxidoreductase</keyword>
<comment type="caution">
    <text evidence="4">The sequence shown here is derived from an EMBL/GenBank/DDBJ whole genome shotgun (WGS) entry which is preliminary data.</text>
</comment>
<evidence type="ECO:0000256" key="2">
    <source>
        <dbReference type="ARBA" id="ARBA00023002"/>
    </source>
</evidence>
<dbReference type="PRINTS" id="PR00081">
    <property type="entry name" value="GDHRDH"/>
</dbReference>
<dbReference type="AlphaFoldDB" id="A0A542YW79"/>
<dbReference type="SUPFAM" id="SSF51735">
    <property type="entry name" value="NAD(P)-binding Rossmann-fold domains"/>
    <property type="match status" value="1"/>
</dbReference>
<accession>A0A542YW79</accession>
<dbReference type="InterPro" id="IPR036291">
    <property type="entry name" value="NAD(P)-bd_dom_sf"/>
</dbReference>
<dbReference type="OrthoDB" id="9797538at2"/>
<reference evidence="4 5" key="1">
    <citation type="submission" date="2019-06" db="EMBL/GenBank/DDBJ databases">
        <title>Sequencing the genomes of 1000 actinobacteria strains.</title>
        <authorList>
            <person name="Klenk H.-P."/>
        </authorList>
    </citation>
    <scope>NUCLEOTIDE SEQUENCE [LARGE SCALE GENOMIC DNA]</scope>
    <source>
        <strain evidence="4 5">DSM 12335</strain>
    </source>
</reference>
<evidence type="ECO:0000256" key="3">
    <source>
        <dbReference type="RuleBase" id="RU000363"/>
    </source>
</evidence>
<evidence type="ECO:0000313" key="5">
    <source>
        <dbReference type="Proteomes" id="UP000319516"/>
    </source>
</evidence>
<dbReference type="InterPro" id="IPR002347">
    <property type="entry name" value="SDR_fam"/>
</dbReference>
<dbReference type="GO" id="GO:0016020">
    <property type="term" value="C:membrane"/>
    <property type="evidence" value="ECO:0007669"/>
    <property type="project" value="TreeGrafter"/>
</dbReference>
<evidence type="ECO:0000256" key="1">
    <source>
        <dbReference type="ARBA" id="ARBA00006484"/>
    </source>
</evidence>
<sequence>MATALITGASAGLGAEFARQLADRGHDLVLVARGRDRLEAMATELGAAHGIDVEVLPADLADRAQLQRVADRLSDGARPVDLLVNNAGFGQERGFLSGDVAEEELALDVMVRAVLVLSHAAGRSMRGRGHGAIVNVSSVAGFVVMGTYSALKSWVTVFSEALATELSGTGVTVTAVCPGYTHTEFHDRAKMDMSALPEMLWLQARDVVAQGLADAAAGKVVSVPSWQYRLVTGGVRVLPRRAVRGVSGMIARRRRTVDRSG</sequence>
<organism evidence="4 5">
    <name type="scientific">Ornithinicoccus hortensis</name>
    <dbReference type="NCBI Taxonomy" id="82346"/>
    <lineage>
        <taxon>Bacteria</taxon>
        <taxon>Bacillati</taxon>
        <taxon>Actinomycetota</taxon>
        <taxon>Actinomycetes</taxon>
        <taxon>Micrococcales</taxon>
        <taxon>Intrasporangiaceae</taxon>
        <taxon>Ornithinicoccus</taxon>
    </lineage>
</organism>
<dbReference type="PANTHER" id="PTHR44196:SF2">
    <property type="entry name" value="SHORT-CHAIN DEHYDROGENASE-RELATED"/>
    <property type="match status" value="1"/>
</dbReference>